<dbReference type="EMBL" id="JBBPBN010000016">
    <property type="protein sequence ID" value="KAK9021392.1"/>
    <property type="molecule type" value="Genomic_DNA"/>
</dbReference>
<keyword evidence="2" id="KW-1185">Reference proteome</keyword>
<proteinExistence type="predicted"/>
<name>A0ABR2S8D6_9ROSI</name>
<evidence type="ECO:0000313" key="1">
    <source>
        <dbReference type="EMBL" id="KAK9021392.1"/>
    </source>
</evidence>
<gene>
    <name evidence="1" type="ORF">V6N11_011381</name>
</gene>
<reference evidence="1 2" key="1">
    <citation type="journal article" date="2024" name="G3 (Bethesda)">
        <title>Genome assembly of Hibiscus sabdariffa L. provides insights into metabolisms of medicinal natural products.</title>
        <authorList>
            <person name="Kim T."/>
        </authorList>
    </citation>
    <scope>NUCLEOTIDE SEQUENCE [LARGE SCALE GENOMIC DNA]</scope>
    <source>
        <strain evidence="1">TK-2024</strain>
        <tissue evidence="1">Old leaves</tissue>
    </source>
</reference>
<accession>A0ABR2S8D6</accession>
<dbReference type="Proteomes" id="UP001396334">
    <property type="component" value="Unassembled WGS sequence"/>
</dbReference>
<comment type="caution">
    <text evidence="1">The sequence shown here is derived from an EMBL/GenBank/DDBJ whole genome shotgun (WGS) entry which is preliminary data.</text>
</comment>
<evidence type="ECO:0000313" key="2">
    <source>
        <dbReference type="Proteomes" id="UP001396334"/>
    </source>
</evidence>
<organism evidence="1 2">
    <name type="scientific">Hibiscus sabdariffa</name>
    <name type="common">roselle</name>
    <dbReference type="NCBI Taxonomy" id="183260"/>
    <lineage>
        <taxon>Eukaryota</taxon>
        <taxon>Viridiplantae</taxon>
        <taxon>Streptophyta</taxon>
        <taxon>Embryophyta</taxon>
        <taxon>Tracheophyta</taxon>
        <taxon>Spermatophyta</taxon>
        <taxon>Magnoliopsida</taxon>
        <taxon>eudicotyledons</taxon>
        <taxon>Gunneridae</taxon>
        <taxon>Pentapetalae</taxon>
        <taxon>rosids</taxon>
        <taxon>malvids</taxon>
        <taxon>Malvales</taxon>
        <taxon>Malvaceae</taxon>
        <taxon>Malvoideae</taxon>
        <taxon>Hibiscus</taxon>
    </lineage>
</organism>
<sequence length="154" mass="17017">MRTLLYETAPPTPSLLPADNIQTRIGLQQPALNDHDSCSCSCNSWEFEEDEDDDLENQTLAATTYDYAICDEHVAVFHGAVSIRLGKVEEGDKMVALVHAQVMLFLLRNQFLVLLGGEGEGEARLLPKARQGKAKALDLLYMRQVGKQLALLSS</sequence>
<protein>
    <submittedName>
        <fullName evidence="1">Uncharacterized protein</fullName>
    </submittedName>
</protein>